<dbReference type="Proteomes" id="UP000775872">
    <property type="component" value="Unassembled WGS sequence"/>
</dbReference>
<proteinExistence type="predicted"/>
<keyword evidence="3" id="KW-1185">Reference proteome</keyword>
<reference evidence="2 3" key="2">
    <citation type="submission" date="2021-10" db="EMBL/GenBank/DDBJ databases">
        <authorList>
            <person name="Piombo E."/>
        </authorList>
    </citation>
    <scope>NUCLEOTIDE SEQUENCE [LARGE SCALE GENOMIC DNA]</scope>
</reference>
<name>A0A9N9ZJS4_9HYPO</name>
<comment type="caution">
    <text evidence="2">The sequence shown here is derived from an EMBL/GenBank/DDBJ whole genome shotgun (WGS) entry which is preliminary data.</text>
</comment>
<evidence type="ECO:0000313" key="2">
    <source>
        <dbReference type="EMBL" id="CAH0057870.1"/>
    </source>
</evidence>
<dbReference type="InterPro" id="IPR036291">
    <property type="entry name" value="NAD(P)-bd_dom_sf"/>
</dbReference>
<sequence length="111" mass="11718">MSPTFASGSTQNFTPAPSFTEKDVPDLSGKVYIVTGTTSGMGSNLPVSSTPETQSPEGERSYYATQKAEPSSDGSLVFLSLDLADLQKVKEAAEQVLATETKLHVLFNNAA</sequence>
<dbReference type="EMBL" id="CABFOC020000082">
    <property type="protein sequence ID" value="CAH0057870.1"/>
    <property type="molecule type" value="Genomic_DNA"/>
</dbReference>
<evidence type="ECO:0000313" key="3">
    <source>
        <dbReference type="Proteomes" id="UP000775872"/>
    </source>
</evidence>
<dbReference type="OrthoDB" id="191139at2759"/>
<protein>
    <submittedName>
        <fullName evidence="2">Uncharacterized protein</fullName>
    </submittedName>
</protein>
<dbReference type="Gene3D" id="3.40.50.720">
    <property type="entry name" value="NAD(P)-binding Rossmann-like Domain"/>
    <property type="match status" value="1"/>
</dbReference>
<accession>A0A9N9ZJS4</accession>
<feature type="compositionally biased region" description="Polar residues" evidence="1">
    <location>
        <begin position="35"/>
        <end position="56"/>
    </location>
</feature>
<organism evidence="2 3">
    <name type="scientific">Clonostachys solani</name>
    <dbReference type="NCBI Taxonomy" id="160281"/>
    <lineage>
        <taxon>Eukaryota</taxon>
        <taxon>Fungi</taxon>
        <taxon>Dikarya</taxon>
        <taxon>Ascomycota</taxon>
        <taxon>Pezizomycotina</taxon>
        <taxon>Sordariomycetes</taxon>
        <taxon>Hypocreomycetidae</taxon>
        <taxon>Hypocreales</taxon>
        <taxon>Bionectriaceae</taxon>
        <taxon>Clonostachys</taxon>
    </lineage>
</organism>
<feature type="region of interest" description="Disordered" evidence="1">
    <location>
        <begin position="1"/>
        <end position="72"/>
    </location>
</feature>
<gene>
    <name evidence="2" type="ORF">CSOL1703_00008346</name>
</gene>
<dbReference type="AlphaFoldDB" id="A0A9N9ZJS4"/>
<feature type="compositionally biased region" description="Polar residues" evidence="1">
    <location>
        <begin position="1"/>
        <end position="17"/>
    </location>
</feature>
<dbReference type="SUPFAM" id="SSF51735">
    <property type="entry name" value="NAD(P)-binding Rossmann-fold domains"/>
    <property type="match status" value="1"/>
</dbReference>
<evidence type="ECO:0000256" key="1">
    <source>
        <dbReference type="SAM" id="MobiDB-lite"/>
    </source>
</evidence>
<reference evidence="3" key="1">
    <citation type="submission" date="2019-06" db="EMBL/GenBank/DDBJ databases">
        <authorList>
            <person name="Broberg M."/>
        </authorList>
    </citation>
    <scope>NUCLEOTIDE SEQUENCE [LARGE SCALE GENOMIC DNA]</scope>
</reference>